<evidence type="ECO:0000313" key="4">
    <source>
        <dbReference type="Proteomes" id="UP000289738"/>
    </source>
</evidence>
<name>A0A445AWS2_ARAHY</name>
<feature type="region of interest" description="Disordered" evidence="1">
    <location>
        <begin position="277"/>
        <end position="300"/>
    </location>
</feature>
<dbReference type="Proteomes" id="UP000289738">
    <property type="component" value="Chromosome B01"/>
</dbReference>
<dbReference type="OrthoDB" id="1894577at2759"/>
<reference evidence="3 4" key="1">
    <citation type="submission" date="2019-01" db="EMBL/GenBank/DDBJ databases">
        <title>Sequencing of cultivated peanut Arachis hypogaea provides insights into genome evolution and oil improvement.</title>
        <authorList>
            <person name="Chen X."/>
        </authorList>
    </citation>
    <scope>NUCLEOTIDE SEQUENCE [LARGE SCALE GENOMIC DNA]</scope>
    <source>
        <strain evidence="4">cv. Fuhuasheng</strain>
        <tissue evidence="3">Leaves</tissue>
    </source>
</reference>
<feature type="region of interest" description="Disordered" evidence="1">
    <location>
        <begin position="56"/>
        <end position="122"/>
    </location>
</feature>
<feature type="compositionally biased region" description="Pro residues" evidence="1">
    <location>
        <begin position="57"/>
        <end position="78"/>
    </location>
</feature>
<feature type="transmembrane region" description="Helical" evidence="2">
    <location>
        <begin position="140"/>
        <end position="161"/>
    </location>
</feature>
<keyword evidence="2" id="KW-1133">Transmembrane helix</keyword>
<feature type="compositionally biased region" description="Basic and acidic residues" evidence="1">
    <location>
        <begin position="327"/>
        <end position="367"/>
    </location>
</feature>
<dbReference type="PANTHER" id="PTHR34962:SF3">
    <property type="entry name" value="ABC SUBFAMILY C PROTEIN"/>
    <property type="match status" value="1"/>
</dbReference>
<keyword evidence="2" id="KW-0472">Membrane</keyword>
<comment type="caution">
    <text evidence="3">The sequence shown here is derived from an EMBL/GenBank/DDBJ whole genome shotgun (WGS) entry which is preliminary data.</text>
</comment>
<accession>A0A445AWS2</accession>
<dbReference type="PANTHER" id="PTHR34962">
    <property type="entry name" value="EMBRYO DEFECTIVE 1703-RELATED"/>
    <property type="match status" value="1"/>
</dbReference>
<gene>
    <name evidence="3" type="ORF">Ahy_B01g055681</name>
</gene>
<evidence type="ECO:0000256" key="2">
    <source>
        <dbReference type="SAM" id="Phobius"/>
    </source>
</evidence>
<evidence type="ECO:0000256" key="1">
    <source>
        <dbReference type="SAM" id="MobiDB-lite"/>
    </source>
</evidence>
<sequence length="612" mass="67677">MTRAHSTFFSLVAPSTCSTRTPPVVLALSIVSSRPSKITRRKNHLRPKILKILNPKPVVPLPPQEPSPPLEPAAPIPCPQSTEENELLSVEAPSEETHGEVDAADATEEAEDLEDLQVSEATIEPKDVSGKVSASDIFKFGGVCFLGAIVYQAILSVLFIMNYDSRTKDGNFEVNGSEKRDLLLNGNGNSEPVTGSNVLRVMGQVVREKKIEEIKLMARKARIIERMEKKKKNEEEDDDDEDVDYESDDDLSYASSPKPGIEREIGARLMKLQNRINGNKDTSAGGVSKNDNKNAHEGNEQLMFKKKLKYKYSSTKATKTPKGFPGTRDHKAPDAKDRNSEVRREVVSSVSDDIHHAQISHEDKPVTEQDDEIRASTPSVPLKERGESVAQESEAILSNGKNLERNLETPKAGVKTTKANNSGVRKTSFGLSGVELKQSREPRKQNSESFVEEKQDTDPSFEKDVLQNINGSSRNGLARKKTETDTWWLNLRYVLVILMQGGVNGGTKGIYSVKIGSKGQDQGEDSYIVAFEDHADANNFCFLLESSFKELGDFSADAVPMSIQELKEEILSRAKKVVVVKKRQLQLFAGQPLGDAEKALCSLIEHDQNDKM</sequence>
<dbReference type="SMR" id="A0A445AWS2"/>
<feature type="compositionally biased region" description="Basic and acidic residues" evidence="1">
    <location>
        <begin position="437"/>
        <end position="460"/>
    </location>
</feature>
<dbReference type="AlphaFoldDB" id="A0A445AWS2"/>
<dbReference type="EMBL" id="SDMP01000011">
    <property type="protein sequence ID" value="RYR30894.1"/>
    <property type="molecule type" value="Genomic_DNA"/>
</dbReference>
<feature type="compositionally biased region" description="Basic and acidic residues" evidence="1">
    <location>
        <begin position="290"/>
        <end position="299"/>
    </location>
</feature>
<evidence type="ECO:0000313" key="3">
    <source>
        <dbReference type="EMBL" id="RYR30894.1"/>
    </source>
</evidence>
<organism evidence="3 4">
    <name type="scientific">Arachis hypogaea</name>
    <name type="common">Peanut</name>
    <dbReference type="NCBI Taxonomy" id="3818"/>
    <lineage>
        <taxon>Eukaryota</taxon>
        <taxon>Viridiplantae</taxon>
        <taxon>Streptophyta</taxon>
        <taxon>Embryophyta</taxon>
        <taxon>Tracheophyta</taxon>
        <taxon>Spermatophyta</taxon>
        <taxon>Magnoliopsida</taxon>
        <taxon>eudicotyledons</taxon>
        <taxon>Gunneridae</taxon>
        <taxon>Pentapetalae</taxon>
        <taxon>rosids</taxon>
        <taxon>fabids</taxon>
        <taxon>Fabales</taxon>
        <taxon>Fabaceae</taxon>
        <taxon>Papilionoideae</taxon>
        <taxon>50 kb inversion clade</taxon>
        <taxon>dalbergioids sensu lato</taxon>
        <taxon>Dalbergieae</taxon>
        <taxon>Pterocarpus clade</taxon>
        <taxon>Arachis</taxon>
    </lineage>
</organism>
<proteinExistence type="predicted"/>
<feature type="compositionally biased region" description="Acidic residues" evidence="1">
    <location>
        <begin position="235"/>
        <end position="251"/>
    </location>
</feature>
<keyword evidence="2" id="KW-0812">Transmembrane</keyword>
<dbReference type="STRING" id="3818.A0A445AWS2"/>
<dbReference type="Gramene" id="arahy.Tifrunner.gnm2.ann2.Ah11g424700.1">
    <property type="protein sequence ID" value="arahy.Tifrunner.gnm2.ann2.Ah11g424700.1-CDS"/>
    <property type="gene ID" value="arahy.Tifrunner.gnm2.ann2.Ah11g424700"/>
</dbReference>
<keyword evidence="4" id="KW-1185">Reference proteome</keyword>
<feature type="compositionally biased region" description="Acidic residues" evidence="1">
    <location>
        <begin position="102"/>
        <end position="117"/>
    </location>
</feature>
<protein>
    <submittedName>
        <fullName evidence="3">Uncharacterized protein</fullName>
    </submittedName>
</protein>
<feature type="region of interest" description="Disordered" evidence="1">
    <location>
        <begin position="316"/>
        <end position="460"/>
    </location>
</feature>
<feature type="region of interest" description="Disordered" evidence="1">
    <location>
        <begin position="230"/>
        <end position="262"/>
    </location>
</feature>